<dbReference type="InterPro" id="IPR002634">
    <property type="entry name" value="BolA"/>
</dbReference>
<name>A0A2V3IR60_9FLOR</name>
<keyword evidence="3" id="KW-1185">Reference proteome</keyword>
<dbReference type="STRING" id="448386.A0A2V3IR60"/>
<gene>
    <name evidence="2" type="ORF">BWQ96_05660</name>
</gene>
<dbReference type="Proteomes" id="UP000247409">
    <property type="component" value="Unassembled WGS sequence"/>
</dbReference>
<dbReference type="PANTHER" id="PTHR46230">
    <property type="match status" value="1"/>
</dbReference>
<comment type="caution">
    <text evidence="2">The sequence shown here is derived from an EMBL/GenBank/DDBJ whole genome shotgun (WGS) entry which is preliminary data.</text>
</comment>
<dbReference type="SUPFAM" id="SSF82657">
    <property type="entry name" value="BolA-like"/>
    <property type="match status" value="1"/>
</dbReference>
<dbReference type="InterPro" id="IPR036065">
    <property type="entry name" value="BolA-like_sf"/>
</dbReference>
<organism evidence="2 3">
    <name type="scientific">Gracilariopsis chorda</name>
    <dbReference type="NCBI Taxonomy" id="448386"/>
    <lineage>
        <taxon>Eukaryota</taxon>
        <taxon>Rhodophyta</taxon>
        <taxon>Florideophyceae</taxon>
        <taxon>Rhodymeniophycidae</taxon>
        <taxon>Gracilariales</taxon>
        <taxon>Gracilariaceae</taxon>
        <taxon>Gracilariopsis</taxon>
    </lineage>
</organism>
<dbReference type="Pfam" id="PF01722">
    <property type="entry name" value="BolA"/>
    <property type="match status" value="1"/>
</dbReference>
<evidence type="ECO:0000256" key="1">
    <source>
        <dbReference type="RuleBase" id="RU003860"/>
    </source>
</evidence>
<protein>
    <submittedName>
        <fullName evidence="2">Protein BOLA4, chloroplastic/mitochondrial</fullName>
    </submittedName>
</protein>
<sequence length="137" mass="14675">MRNAFIPPALRAMRAAYGLPLSNVQTSRPALAMSCGGPPKGVSIRTTAPAPGEEDTSMSAVHRKITAALNPSHLEVIPTYGDPNGSHVTIKVVSDQFQGVSPVKRHQMVYQAIWEELSGPIHAVDKLVTNTPDEVSH</sequence>
<evidence type="ECO:0000313" key="3">
    <source>
        <dbReference type="Proteomes" id="UP000247409"/>
    </source>
</evidence>
<proteinExistence type="inferred from homology"/>
<accession>A0A2V3IR60</accession>
<dbReference type="EMBL" id="NBIV01000087">
    <property type="protein sequence ID" value="PXF44583.1"/>
    <property type="molecule type" value="Genomic_DNA"/>
</dbReference>
<evidence type="ECO:0000313" key="2">
    <source>
        <dbReference type="EMBL" id="PXF44583.1"/>
    </source>
</evidence>
<dbReference type="Gene3D" id="3.10.20.90">
    <property type="entry name" value="Phosphatidylinositol 3-kinase Catalytic Subunit, Chain A, domain 1"/>
    <property type="match status" value="1"/>
</dbReference>
<dbReference type="PANTHER" id="PTHR46230:SF4">
    <property type="entry name" value="PROTEIN BOLA4, CHLOROPLASTIC_MITOCHONDRIAL"/>
    <property type="match status" value="1"/>
</dbReference>
<dbReference type="AlphaFoldDB" id="A0A2V3IR60"/>
<dbReference type="GO" id="GO:0016226">
    <property type="term" value="P:iron-sulfur cluster assembly"/>
    <property type="evidence" value="ECO:0007669"/>
    <property type="project" value="TreeGrafter"/>
</dbReference>
<comment type="similarity">
    <text evidence="1">Belongs to the BolA/IbaG family.</text>
</comment>
<reference evidence="2 3" key="1">
    <citation type="journal article" date="2018" name="Mol. Biol. Evol.">
        <title>Analysis of the draft genome of the red seaweed Gracilariopsis chorda provides insights into genome size evolution in Rhodophyta.</title>
        <authorList>
            <person name="Lee J."/>
            <person name="Yang E.C."/>
            <person name="Graf L."/>
            <person name="Yang J.H."/>
            <person name="Qiu H."/>
            <person name="Zel Zion U."/>
            <person name="Chan C.X."/>
            <person name="Stephens T.G."/>
            <person name="Weber A.P.M."/>
            <person name="Boo G.H."/>
            <person name="Boo S.M."/>
            <person name="Kim K.M."/>
            <person name="Shin Y."/>
            <person name="Jung M."/>
            <person name="Lee S.J."/>
            <person name="Yim H.S."/>
            <person name="Lee J.H."/>
            <person name="Bhattacharya D."/>
            <person name="Yoon H.S."/>
        </authorList>
    </citation>
    <scope>NUCLEOTIDE SEQUENCE [LARGE SCALE GENOMIC DNA]</scope>
    <source>
        <strain evidence="2 3">SKKU-2015</strain>
        <tissue evidence="2">Whole body</tissue>
    </source>
</reference>
<dbReference type="OrthoDB" id="4983at2759"/>